<dbReference type="RefSeq" id="WP_145186693.1">
    <property type="nucleotide sequence ID" value="NZ_CP036266.1"/>
</dbReference>
<dbReference type="Proteomes" id="UP000320421">
    <property type="component" value="Chromosome"/>
</dbReference>
<dbReference type="EMBL" id="CP036266">
    <property type="protein sequence ID" value="QDT21806.1"/>
    <property type="molecule type" value="Genomic_DNA"/>
</dbReference>
<evidence type="ECO:0000313" key="2">
    <source>
        <dbReference type="Proteomes" id="UP000320421"/>
    </source>
</evidence>
<evidence type="ECO:0000313" key="1">
    <source>
        <dbReference type="EMBL" id="QDT21806.1"/>
    </source>
</evidence>
<gene>
    <name evidence="1" type="ORF">HG66A1_36090</name>
</gene>
<reference evidence="1 2" key="1">
    <citation type="submission" date="2019-02" db="EMBL/GenBank/DDBJ databases">
        <title>Deep-cultivation of Planctomycetes and their phenomic and genomic characterization uncovers novel biology.</title>
        <authorList>
            <person name="Wiegand S."/>
            <person name="Jogler M."/>
            <person name="Boedeker C."/>
            <person name="Pinto D."/>
            <person name="Vollmers J."/>
            <person name="Rivas-Marin E."/>
            <person name="Kohn T."/>
            <person name="Peeters S.H."/>
            <person name="Heuer A."/>
            <person name="Rast P."/>
            <person name="Oberbeckmann S."/>
            <person name="Bunk B."/>
            <person name="Jeske O."/>
            <person name="Meyerdierks A."/>
            <person name="Storesund J.E."/>
            <person name="Kallscheuer N."/>
            <person name="Luecker S."/>
            <person name="Lage O.M."/>
            <person name="Pohl T."/>
            <person name="Merkel B.J."/>
            <person name="Hornburger P."/>
            <person name="Mueller R.-W."/>
            <person name="Bruemmer F."/>
            <person name="Labrenz M."/>
            <person name="Spormann A.M."/>
            <person name="Op den Camp H."/>
            <person name="Overmann J."/>
            <person name="Amann R."/>
            <person name="Jetten M.S.M."/>
            <person name="Mascher T."/>
            <person name="Medema M.H."/>
            <person name="Devos D.P."/>
            <person name="Kaster A.-K."/>
            <person name="Ovreas L."/>
            <person name="Rohde M."/>
            <person name="Galperin M.Y."/>
            <person name="Jogler C."/>
        </authorList>
    </citation>
    <scope>NUCLEOTIDE SEQUENCE [LARGE SCALE GENOMIC DNA]</scope>
    <source>
        <strain evidence="1 2">HG66A1</strain>
    </source>
</reference>
<name>A0A517PR00_9PLAN</name>
<proteinExistence type="predicted"/>
<dbReference type="OrthoDB" id="221843at2"/>
<dbReference type="AlphaFoldDB" id="A0A517PR00"/>
<protein>
    <submittedName>
        <fullName evidence="1">Uncharacterized protein</fullName>
    </submittedName>
</protein>
<sequence>MTHQGFHAFLWSFINVCFSRGLLVLLLLGIGAGCSGKPGAGELTELMSREAPHPLAISARELTILSLEADGDQRWNVEIECEETPEEDWLLKLDPSAELQGEDSLKQKYEAALQTLQNLRAPESQKWIPHSRKLEQFTFPELFQLSCRKGEPVKWKATVLVDRSGKETQMTLSDLQLSDGTAVRDLIARSSLPSEAVLADGGPLDPLRQYRELQAEFVAGVAQASTEMEHRLLKEKQALEKLIQHSLPLSGKLFPAQSESEAVVFLHERGKTETSLNAVAIDQKDPLSRVVFRGDLSLPPVNSDASQKLRRVHDGWMLILNNEDPSLSRMARKVRENRILFYDPASNLYQLSDARRSETLQVATDSEVAQALAGRSREQEIVEGAQHTGRESIVGQADRAVVMSITGYEAETGNMRVVIEDAQTPFTFAVFEGKLQLEAPHHLGIPIRLQQVTSHTHPSQRKPKSGLFTHNSRSELLLIPVEQGFRGRFADAEVMFERRSGESEVITAEQRWQNTLVPGAAWRGVTKWRDEAVKQVTLRVAEVRDQGKYVRLTLARDDEPVQQVVYEGALLNGNGMIDGYGLVMQQYGAATIYEHDYFGVFFSRWESEDKKVFRISPDGKKLYGVSSGGEMLTLERDASVESTDQLATKARKEVWQTVLTPGKIWEGTIRSLKHKQTAEVKMIVRGYELEGKQVTLELVPKVQQKAKVVFEGSLDTSDRGTNGFGLVLKKKQKVSGPGNVFGNWDTQLQFRLDATGKRLSGRTNDHGDVEYLDLRLLETK</sequence>
<organism evidence="1 2">
    <name type="scientific">Gimesia chilikensis</name>
    <dbReference type="NCBI Taxonomy" id="2605989"/>
    <lineage>
        <taxon>Bacteria</taxon>
        <taxon>Pseudomonadati</taxon>
        <taxon>Planctomycetota</taxon>
        <taxon>Planctomycetia</taxon>
        <taxon>Planctomycetales</taxon>
        <taxon>Planctomycetaceae</taxon>
        <taxon>Gimesia</taxon>
    </lineage>
</organism>
<keyword evidence="2" id="KW-1185">Reference proteome</keyword>
<accession>A0A517PR00</accession>